<dbReference type="Proteomes" id="UP000814128">
    <property type="component" value="Unassembled WGS sequence"/>
</dbReference>
<evidence type="ECO:0000313" key="2">
    <source>
        <dbReference type="Proteomes" id="UP000814128"/>
    </source>
</evidence>
<dbReference type="EMBL" id="MU273533">
    <property type="protein sequence ID" value="KAI0032905.1"/>
    <property type="molecule type" value="Genomic_DNA"/>
</dbReference>
<reference evidence="1" key="2">
    <citation type="journal article" date="2022" name="New Phytol.">
        <title>Evolutionary transition to the ectomycorrhizal habit in the genomes of a hyperdiverse lineage of mushroom-forming fungi.</title>
        <authorList>
            <person name="Looney B."/>
            <person name="Miyauchi S."/>
            <person name="Morin E."/>
            <person name="Drula E."/>
            <person name="Courty P.E."/>
            <person name="Kohler A."/>
            <person name="Kuo A."/>
            <person name="LaButti K."/>
            <person name="Pangilinan J."/>
            <person name="Lipzen A."/>
            <person name="Riley R."/>
            <person name="Andreopoulos W."/>
            <person name="He G."/>
            <person name="Johnson J."/>
            <person name="Nolan M."/>
            <person name="Tritt A."/>
            <person name="Barry K.W."/>
            <person name="Grigoriev I.V."/>
            <person name="Nagy L.G."/>
            <person name="Hibbett D."/>
            <person name="Henrissat B."/>
            <person name="Matheny P.B."/>
            <person name="Labbe J."/>
            <person name="Martin F.M."/>
        </authorList>
    </citation>
    <scope>NUCLEOTIDE SEQUENCE</scope>
    <source>
        <strain evidence="1">EC-137</strain>
    </source>
</reference>
<name>A0ACB8QMM7_9AGAM</name>
<protein>
    <submittedName>
        <fullName evidence="1">DNA topoisomerase</fullName>
    </submittedName>
</protein>
<reference evidence="1" key="1">
    <citation type="submission" date="2021-02" db="EMBL/GenBank/DDBJ databases">
        <authorList>
            <consortium name="DOE Joint Genome Institute"/>
            <person name="Ahrendt S."/>
            <person name="Looney B.P."/>
            <person name="Miyauchi S."/>
            <person name="Morin E."/>
            <person name="Drula E."/>
            <person name="Courty P.E."/>
            <person name="Chicoki N."/>
            <person name="Fauchery L."/>
            <person name="Kohler A."/>
            <person name="Kuo A."/>
            <person name="Labutti K."/>
            <person name="Pangilinan J."/>
            <person name="Lipzen A."/>
            <person name="Riley R."/>
            <person name="Andreopoulos W."/>
            <person name="He G."/>
            <person name="Johnson J."/>
            <person name="Barry K.W."/>
            <person name="Grigoriev I.V."/>
            <person name="Nagy L."/>
            <person name="Hibbett D."/>
            <person name="Henrissat B."/>
            <person name="Matheny P.B."/>
            <person name="Labbe J."/>
            <person name="Martin F."/>
        </authorList>
    </citation>
    <scope>NUCLEOTIDE SEQUENCE</scope>
    <source>
        <strain evidence="1">EC-137</strain>
    </source>
</reference>
<proteinExistence type="predicted"/>
<keyword evidence="2" id="KW-1185">Reference proteome</keyword>
<accession>A0ACB8QMM7</accession>
<organism evidence="1 2">
    <name type="scientific">Vararia minispora EC-137</name>
    <dbReference type="NCBI Taxonomy" id="1314806"/>
    <lineage>
        <taxon>Eukaryota</taxon>
        <taxon>Fungi</taxon>
        <taxon>Dikarya</taxon>
        <taxon>Basidiomycota</taxon>
        <taxon>Agaricomycotina</taxon>
        <taxon>Agaricomycetes</taxon>
        <taxon>Russulales</taxon>
        <taxon>Lachnocladiaceae</taxon>
        <taxon>Vararia</taxon>
    </lineage>
</organism>
<sequence>MKILCVAEKPSISKSITQILSGGQFATRATGSQYVKNYDFAYPQARAQVTFTCVAGHLLSSDFDENHRKWNSCDPFALFDAPVITDVDKDKKAIATNLQNEARRAQQLMIWTDCDREGENIGAEIVKVCRKTNPAIPVKRARFSAIIAQQIHNAAQHPVELDRRQADAVDARIILDLRIGAAFTRMQTKALQNAFVGKVEGVVSYGPCQFPALGFVVSRFEQVKAFVPEQFWYIYLAITRQTSDGEEETSFTWRRGHLFEFDVAHVIYEGVLEAESAKVTKVTKKNTKKFKPYPLTTVELQKAGSRILKITPKKVLEAAEHLYQQGFVSYPRTETDQYDPQFDFMSLVGKQVADPTWGPFATQLQGGQFSAPRKGKNNDNAHPPIHPTAHANNLVGDEKRVYEFIARRFLACCSKDALGFETTVDVECGGEEFYATGLIVLERNYLDVYPYDKWTGKELPDFEEGETFVPSLRELRDGQTSRPNLLTEADLVGLMDKNGIGTDATIAEHIAKIMEREYVLEKMEGTTKYLAPSTLGMGLVDGYNEIDFDRSLSKPQLRRMTERSMVEVCQGNKTKGDVLEETIEQYREMFVLARNNFNRVIEVPVFISSARLGFELMFAPAAPARDMPPPPPPPPSARPAAAVTLDEEEAMWDIVDSMDSPPPPTPQLAARPPPKLPSTSSAITGPIAGPSRLPTLNAALRPEAVPDIVRCFCGRPARQLVVKKEGPNTGRPFLGCGTPKVMPDDESCTFFQWADEPPPTVPAKRPYPAVGRRATCPPSAANAI</sequence>
<evidence type="ECO:0000313" key="1">
    <source>
        <dbReference type="EMBL" id="KAI0032905.1"/>
    </source>
</evidence>
<gene>
    <name evidence="1" type="ORF">K488DRAFT_85432</name>
</gene>
<comment type="caution">
    <text evidence="1">The sequence shown here is derived from an EMBL/GenBank/DDBJ whole genome shotgun (WGS) entry which is preliminary data.</text>
</comment>